<proteinExistence type="predicted"/>
<name>A0A2G5VF82_9PELO</name>
<organism evidence="1 2">
    <name type="scientific">Caenorhabditis nigoni</name>
    <dbReference type="NCBI Taxonomy" id="1611254"/>
    <lineage>
        <taxon>Eukaryota</taxon>
        <taxon>Metazoa</taxon>
        <taxon>Ecdysozoa</taxon>
        <taxon>Nematoda</taxon>
        <taxon>Chromadorea</taxon>
        <taxon>Rhabditida</taxon>
        <taxon>Rhabditina</taxon>
        <taxon>Rhabditomorpha</taxon>
        <taxon>Rhabditoidea</taxon>
        <taxon>Rhabditidae</taxon>
        <taxon>Peloderinae</taxon>
        <taxon>Caenorhabditis</taxon>
    </lineage>
</organism>
<protein>
    <submittedName>
        <fullName evidence="1">Uncharacterized protein</fullName>
    </submittedName>
</protein>
<dbReference type="Proteomes" id="UP000230233">
    <property type="component" value="Chromosome I"/>
</dbReference>
<dbReference type="EMBL" id="PDUG01000001">
    <property type="protein sequence ID" value="PIC50434.1"/>
    <property type="molecule type" value="Genomic_DNA"/>
</dbReference>
<reference evidence="2" key="1">
    <citation type="submission" date="2017-10" db="EMBL/GenBank/DDBJ databases">
        <title>Rapid genome shrinkage in a self-fertile nematode reveals novel sperm competition proteins.</title>
        <authorList>
            <person name="Yin D."/>
            <person name="Schwarz E.M."/>
            <person name="Thomas C.G."/>
            <person name="Felde R.L."/>
            <person name="Korf I.F."/>
            <person name="Cutter A.D."/>
            <person name="Schartner C.M."/>
            <person name="Ralston E.J."/>
            <person name="Meyer B.J."/>
            <person name="Haag E.S."/>
        </authorList>
    </citation>
    <scope>NUCLEOTIDE SEQUENCE [LARGE SCALE GENOMIC DNA]</scope>
    <source>
        <strain evidence="2">JU1422</strain>
    </source>
</reference>
<evidence type="ECO:0000313" key="1">
    <source>
        <dbReference type="EMBL" id="PIC50434.1"/>
    </source>
</evidence>
<comment type="caution">
    <text evidence="1">The sequence shown here is derived from an EMBL/GenBank/DDBJ whole genome shotgun (WGS) entry which is preliminary data.</text>
</comment>
<keyword evidence="2" id="KW-1185">Reference proteome</keyword>
<gene>
    <name evidence="1" type="primary">Cnig_chr_I.g1331</name>
    <name evidence="1" type="ORF">B9Z55_001331</name>
</gene>
<evidence type="ECO:0000313" key="2">
    <source>
        <dbReference type="Proteomes" id="UP000230233"/>
    </source>
</evidence>
<dbReference type="AlphaFoldDB" id="A0A2G5VF82"/>
<sequence length="105" mass="11990">MLKFFSCSLLIFTSSPFFAKTTDKRYFKYSVGASFPFHLTFQVTHFNLLQLILFSIIPSKYSIIFSFPRIRASHIPKFSNILKSLPKFSNSTQNVVSGDGKLVIP</sequence>
<accession>A0A2G5VF82</accession>